<evidence type="ECO:0000259" key="2">
    <source>
        <dbReference type="Pfam" id="PF13542"/>
    </source>
</evidence>
<dbReference type="InterPro" id="IPR047951">
    <property type="entry name" value="Transpos_ISL3"/>
</dbReference>
<proteinExistence type="predicted"/>
<comment type="caution">
    <text evidence="3">The sequence shown here is derived from an EMBL/GenBank/DDBJ whole genome shotgun (WGS) entry which is preliminary data.</text>
</comment>
<dbReference type="PANTHER" id="PTHR33498">
    <property type="entry name" value="TRANSPOSASE FOR INSERTION SEQUENCE ELEMENT IS1557"/>
    <property type="match status" value="1"/>
</dbReference>
<evidence type="ECO:0000259" key="1">
    <source>
        <dbReference type="Pfam" id="PF01610"/>
    </source>
</evidence>
<feature type="domain" description="Transposase IS204/IS1001/IS1096/IS1165 helix-turn-helix" evidence="2">
    <location>
        <begin position="87"/>
        <end position="136"/>
    </location>
</feature>
<sequence>MRVLEKVVGLKEFRIIKAYTHYKKKIILDVETKNNEYLCPKCQKKTSSINHRFKHQVRDNSLSNKDTLLNINRKVFYCNPCAYSFTEKLKSVEPRHIYTKRFEQKVFEDCLENTYTRVAKSNHLTYDCVEGIYERIAEICIQHLLSLNEEIEILGIDEISIKKGHKDFQAVVSNVGKGYVIEVLKDRKKETVVEYLQKLPIKA</sequence>
<dbReference type="InterPro" id="IPR032877">
    <property type="entry name" value="Transposase_HTH"/>
</dbReference>
<dbReference type="Pfam" id="PF13542">
    <property type="entry name" value="HTH_Tnp_ISL3"/>
    <property type="match status" value="1"/>
</dbReference>
<organism evidence="3">
    <name type="scientific">marine sediment metagenome</name>
    <dbReference type="NCBI Taxonomy" id="412755"/>
    <lineage>
        <taxon>unclassified sequences</taxon>
        <taxon>metagenomes</taxon>
        <taxon>ecological metagenomes</taxon>
    </lineage>
</organism>
<dbReference type="Pfam" id="PF01610">
    <property type="entry name" value="DDE_Tnp_ISL3"/>
    <property type="match status" value="1"/>
</dbReference>
<dbReference type="PANTHER" id="PTHR33498:SF1">
    <property type="entry name" value="TRANSPOSASE FOR INSERTION SEQUENCE ELEMENT IS1557"/>
    <property type="match status" value="1"/>
</dbReference>
<dbReference type="AlphaFoldDB" id="X1ELX6"/>
<dbReference type="EMBL" id="BART01033651">
    <property type="protein sequence ID" value="GAH09658.1"/>
    <property type="molecule type" value="Genomic_DNA"/>
</dbReference>
<gene>
    <name evidence="3" type="ORF">S01H4_57755</name>
</gene>
<accession>X1ELX6</accession>
<feature type="domain" description="Transposase IS204/IS1001/IS1096/IS1165 DDE" evidence="1">
    <location>
        <begin position="154"/>
        <end position="200"/>
    </location>
</feature>
<protein>
    <submittedName>
        <fullName evidence="3">Uncharacterized protein</fullName>
    </submittedName>
</protein>
<name>X1ELX6_9ZZZZ</name>
<dbReference type="InterPro" id="IPR002560">
    <property type="entry name" value="Transposase_DDE"/>
</dbReference>
<evidence type="ECO:0000313" key="3">
    <source>
        <dbReference type="EMBL" id="GAH09658.1"/>
    </source>
</evidence>
<feature type="non-terminal residue" evidence="3">
    <location>
        <position position="203"/>
    </location>
</feature>
<reference evidence="3" key="1">
    <citation type="journal article" date="2014" name="Front. Microbiol.">
        <title>High frequency of phylogenetically diverse reductive dehalogenase-homologous genes in deep subseafloor sedimentary metagenomes.</title>
        <authorList>
            <person name="Kawai M."/>
            <person name="Futagami T."/>
            <person name="Toyoda A."/>
            <person name="Takaki Y."/>
            <person name="Nishi S."/>
            <person name="Hori S."/>
            <person name="Arai W."/>
            <person name="Tsubouchi T."/>
            <person name="Morono Y."/>
            <person name="Uchiyama I."/>
            <person name="Ito T."/>
            <person name="Fujiyama A."/>
            <person name="Inagaki F."/>
            <person name="Takami H."/>
        </authorList>
    </citation>
    <scope>NUCLEOTIDE SEQUENCE</scope>
    <source>
        <strain evidence="3">Expedition CK06-06</strain>
    </source>
</reference>